<dbReference type="SMART" id="SM00450">
    <property type="entry name" value="RHOD"/>
    <property type="match status" value="1"/>
</dbReference>
<dbReference type="Pfam" id="PF00581">
    <property type="entry name" value="Rhodanese"/>
    <property type="match status" value="1"/>
</dbReference>
<dbReference type="InterPro" id="IPR050229">
    <property type="entry name" value="GlpE_sulfurtransferase"/>
</dbReference>
<dbReference type="CDD" id="cd00158">
    <property type="entry name" value="RHOD"/>
    <property type="match status" value="1"/>
</dbReference>
<accession>A0A0S4XPK2</accession>
<evidence type="ECO:0000259" key="1">
    <source>
        <dbReference type="PROSITE" id="PS50206"/>
    </source>
</evidence>
<evidence type="ECO:0000313" key="2">
    <source>
        <dbReference type="EMBL" id="CUV66227.1"/>
    </source>
</evidence>
<protein>
    <recommendedName>
        <fullName evidence="1">Rhodanese domain-containing protein</fullName>
    </recommendedName>
</protein>
<feature type="domain" description="Rhodanese" evidence="1">
    <location>
        <begin position="26"/>
        <end position="114"/>
    </location>
</feature>
<proteinExistence type="predicted"/>
<organism evidence="2">
    <name type="scientific">Sulfurovum sp. enrichment culture clone C5</name>
    <dbReference type="NCBI Taxonomy" id="497650"/>
    <lineage>
        <taxon>Bacteria</taxon>
        <taxon>Pseudomonadati</taxon>
        <taxon>Campylobacterota</taxon>
        <taxon>Epsilonproteobacteria</taxon>
        <taxon>Campylobacterales</taxon>
        <taxon>Sulfurovaceae</taxon>
        <taxon>Sulfurovum</taxon>
        <taxon>environmental samples</taxon>
    </lineage>
</organism>
<dbReference type="AlphaFoldDB" id="A0A0S4XPK2"/>
<reference evidence="2" key="1">
    <citation type="submission" date="2015-11" db="EMBL/GenBank/DDBJ databases">
        <authorList>
            <person name="Zhang Y."/>
            <person name="Guo Z."/>
        </authorList>
    </citation>
    <scope>NUCLEOTIDE SEQUENCE</scope>
    <source>
        <strain evidence="2">BN30871</strain>
    </source>
</reference>
<dbReference type="EMBL" id="FAXN01000069">
    <property type="protein sequence ID" value="CUV66227.1"/>
    <property type="molecule type" value="Genomic_DNA"/>
</dbReference>
<dbReference type="SUPFAM" id="SSF52821">
    <property type="entry name" value="Rhodanese/Cell cycle control phosphatase"/>
    <property type="match status" value="1"/>
</dbReference>
<dbReference type="PANTHER" id="PTHR43031">
    <property type="entry name" value="FAD-DEPENDENT OXIDOREDUCTASE"/>
    <property type="match status" value="1"/>
</dbReference>
<dbReference type="PROSITE" id="PS50206">
    <property type="entry name" value="RHODANESE_3"/>
    <property type="match status" value="1"/>
</dbReference>
<dbReference type="InterPro" id="IPR036873">
    <property type="entry name" value="Rhodanese-like_dom_sf"/>
</dbReference>
<dbReference type="InterPro" id="IPR001763">
    <property type="entry name" value="Rhodanese-like_dom"/>
</dbReference>
<sequence length="116" mass="13202">MDIYMLSKNEINSNELIYLLDKRKNSEIDFLLVDVREDMEYNMGYIDGVNMLHPTSTFNEWAKELLDSTKDKKVIFTCRSGNRSGQVAQIFKANGHDGAINHNGGIISYNGKIARP</sequence>
<gene>
    <name evidence="2" type="ORF">BN3087_660057</name>
</gene>
<dbReference type="PANTHER" id="PTHR43031:SF1">
    <property type="entry name" value="PYRIDINE NUCLEOTIDE-DISULPHIDE OXIDOREDUCTASE"/>
    <property type="match status" value="1"/>
</dbReference>
<name>A0A0S4XPK2_9BACT</name>
<dbReference type="Gene3D" id="3.40.250.10">
    <property type="entry name" value="Rhodanese-like domain"/>
    <property type="match status" value="1"/>
</dbReference>